<evidence type="ECO:0000313" key="4">
    <source>
        <dbReference type="EMBL" id="SFK68972.1"/>
    </source>
</evidence>
<dbReference type="EMBL" id="FOSN01000015">
    <property type="protein sequence ID" value="SFK68972.1"/>
    <property type="molecule type" value="Genomic_DNA"/>
</dbReference>
<dbReference type="PANTHER" id="PTHR44591">
    <property type="entry name" value="STRESS RESPONSE REGULATOR PROTEIN 1"/>
    <property type="match status" value="1"/>
</dbReference>
<reference evidence="4 5" key="1">
    <citation type="submission" date="2016-10" db="EMBL/GenBank/DDBJ databases">
        <authorList>
            <person name="de Groot N.N."/>
        </authorList>
    </citation>
    <scope>NUCLEOTIDE SEQUENCE [LARGE SCALE GENOMIC DNA]</scope>
    <source>
        <strain evidence="4 5">NE2</strain>
    </source>
</reference>
<dbReference type="RefSeq" id="WP_091685144.1">
    <property type="nucleotide sequence ID" value="NZ_FOSN01000015.1"/>
</dbReference>
<name>A0A1I4BJD3_9HYPH</name>
<dbReference type="STRING" id="1612308.SAMN05444581_11550"/>
<evidence type="ECO:0000259" key="3">
    <source>
        <dbReference type="PROSITE" id="PS50110"/>
    </source>
</evidence>
<protein>
    <submittedName>
        <fullName evidence="4">Response regulator receiver domain-containing protein</fullName>
    </submittedName>
</protein>
<dbReference type="GO" id="GO:0000160">
    <property type="term" value="P:phosphorelay signal transduction system"/>
    <property type="evidence" value="ECO:0007669"/>
    <property type="project" value="InterPro"/>
</dbReference>
<keyword evidence="5" id="KW-1185">Reference proteome</keyword>
<dbReference type="OrthoDB" id="9784719at2"/>
<evidence type="ECO:0000313" key="5">
    <source>
        <dbReference type="Proteomes" id="UP000198755"/>
    </source>
</evidence>
<evidence type="ECO:0000256" key="1">
    <source>
        <dbReference type="ARBA" id="ARBA00022553"/>
    </source>
</evidence>
<organism evidence="4 5">
    <name type="scientific">Methylocapsa palsarum</name>
    <dbReference type="NCBI Taxonomy" id="1612308"/>
    <lineage>
        <taxon>Bacteria</taxon>
        <taxon>Pseudomonadati</taxon>
        <taxon>Pseudomonadota</taxon>
        <taxon>Alphaproteobacteria</taxon>
        <taxon>Hyphomicrobiales</taxon>
        <taxon>Beijerinckiaceae</taxon>
        <taxon>Methylocapsa</taxon>
    </lineage>
</organism>
<gene>
    <name evidence="4" type="ORF">SAMN05444581_11550</name>
</gene>
<evidence type="ECO:0000256" key="2">
    <source>
        <dbReference type="PROSITE-ProRule" id="PRU00169"/>
    </source>
</evidence>
<dbReference type="AlphaFoldDB" id="A0A1I4BJD3"/>
<feature type="domain" description="Response regulatory" evidence="3">
    <location>
        <begin position="6"/>
        <end position="118"/>
    </location>
</feature>
<dbReference type="InterPro" id="IPR050595">
    <property type="entry name" value="Bact_response_regulator"/>
</dbReference>
<proteinExistence type="predicted"/>
<dbReference type="InterPro" id="IPR001789">
    <property type="entry name" value="Sig_transdc_resp-reg_receiver"/>
</dbReference>
<dbReference type="InterPro" id="IPR011006">
    <property type="entry name" value="CheY-like_superfamily"/>
</dbReference>
<dbReference type="PROSITE" id="PS50110">
    <property type="entry name" value="RESPONSE_REGULATORY"/>
    <property type="match status" value="1"/>
</dbReference>
<sequence>MPDKRVVLVVEDDPVIKDLLAHELELSGYFVVTAINGEDAAQILPATPRIDLLVTDIRMPGRIDGWTLARLAREKSPQLPVIYTSGYSPLQGMEVENSVFLRKPYRTSDILKSIDQVMGPDQGH</sequence>
<dbReference type="SMART" id="SM00448">
    <property type="entry name" value="REC"/>
    <property type="match status" value="1"/>
</dbReference>
<keyword evidence="1 2" id="KW-0597">Phosphoprotein</keyword>
<dbReference type="PANTHER" id="PTHR44591:SF21">
    <property type="entry name" value="TWO-COMPONENT RESPONSE REGULATOR"/>
    <property type="match status" value="1"/>
</dbReference>
<dbReference type="SUPFAM" id="SSF52172">
    <property type="entry name" value="CheY-like"/>
    <property type="match status" value="1"/>
</dbReference>
<feature type="modified residue" description="4-aspartylphosphate" evidence="2">
    <location>
        <position position="56"/>
    </location>
</feature>
<dbReference type="Proteomes" id="UP000198755">
    <property type="component" value="Unassembled WGS sequence"/>
</dbReference>
<dbReference type="Gene3D" id="3.40.50.2300">
    <property type="match status" value="1"/>
</dbReference>
<accession>A0A1I4BJD3</accession>
<dbReference type="Pfam" id="PF00072">
    <property type="entry name" value="Response_reg"/>
    <property type="match status" value="1"/>
</dbReference>